<proteinExistence type="predicted"/>
<accession>B0VGW7</accession>
<evidence type="ECO:0008006" key="3">
    <source>
        <dbReference type="Google" id="ProtNLM"/>
    </source>
</evidence>
<dbReference type="Gene3D" id="3.90.320.10">
    <property type="match status" value="1"/>
</dbReference>
<dbReference type="EMBL" id="CU466930">
    <property type="protein sequence ID" value="CAO80576.1"/>
    <property type="molecule type" value="Genomic_DNA"/>
</dbReference>
<dbReference type="HOGENOM" id="CLU_134960_1_0_0"/>
<dbReference type="InterPro" id="IPR026350">
    <property type="entry name" value="GxxExxY"/>
</dbReference>
<evidence type="ECO:0000313" key="2">
    <source>
        <dbReference type="Proteomes" id="UP000002019"/>
    </source>
</evidence>
<keyword evidence="2" id="KW-1185">Reference proteome</keyword>
<sequence length="131" mass="15172">MNLNEISYQIRGAVFDVYNELGPGLMENVYEKALIIELQNKKLQVQKQVPIEVLYRGFDLGLQYRLDLLVNEQVVIELKSVETLLPVHHKQLITYLKLAKKPLGFLINFNTDSIKDNIIRIANDKNHPDLK</sequence>
<evidence type="ECO:0000313" key="1">
    <source>
        <dbReference type="EMBL" id="CAO80576.1"/>
    </source>
</evidence>
<dbReference type="AlphaFoldDB" id="B0VGW7"/>
<dbReference type="Proteomes" id="UP000002019">
    <property type="component" value="Chromosome"/>
</dbReference>
<dbReference type="OrthoDB" id="1119698at2"/>
<gene>
    <name evidence="1" type="ordered locus">CLOAM0692</name>
</gene>
<dbReference type="Pfam" id="PF13366">
    <property type="entry name" value="PDDEXK_3"/>
    <property type="match status" value="1"/>
</dbReference>
<dbReference type="NCBIfam" id="TIGR04256">
    <property type="entry name" value="GxxExxY"/>
    <property type="match status" value="1"/>
</dbReference>
<reference evidence="1 2" key="1">
    <citation type="journal article" date="2008" name="J. Bacteriol.">
        <title>'Candidatus Cloacamonas acidaminovorans': genome sequence reconstruction provides a first glimpse of a new bacterial division.</title>
        <authorList>
            <person name="Pelletier E."/>
            <person name="Kreimeyer A."/>
            <person name="Bocs S."/>
            <person name="Rouy Z."/>
            <person name="Gyapay G."/>
            <person name="Chouari R."/>
            <person name="Riviere D."/>
            <person name="Ganesan A."/>
            <person name="Daegelen P."/>
            <person name="Sghir A."/>
            <person name="Cohen G.N."/>
            <person name="Medigue C."/>
            <person name="Weissenbach J."/>
            <person name="Le Paslier D."/>
        </authorList>
    </citation>
    <scope>NUCLEOTIDE SEQUENCE [LARGE SCALE GENOMIC DNA]</scope>
    <source>
        <strain evidence="2">Evry</strain>
    </source>
</reference>
<dbReference type="RefSeq" id="WP_015424436.1">
    <property type="nucleotide sequence ID" value="NC_020449.1"/>
</dbReference>
<dbReference type="KEGG" id="caci:CLOAM0692"/>
<protein>
    <recommendedName>
        <fullName evidence="3">GxxExxY protein</fullName>
    </recommendedName>
</protein>
<dbReference type="eggNOG" id="COG0614">
    <property type="taxonomic scope" value="Bacteria"/>
</dbReference>
<dbReference type="STRING" id="459349.CLOAM0692"/>
<name>B0VGW7_CLOAI</name>
<organism evidence="1 2">
    <name type="scientific">Cloacimonas acidaminovorans (strain Evry)</name>
    <dbReference type="NCBI Taxonomy" id="459349"/>
    <lineage>
        <taxon>Bacteria</taxon>
        <taxon>Pseudomonadati</taxon>
        <taxon>Candidatus Cloacimonadota</taxon>
        <taxon>Candidatus Cloacimonadia</taxon>
        <taxon>Candidatus Cloacimonadales</taxon>
        <taxon>Candidatus Cloacimonadaceae</taxon>
        <taxon>Candidatus Cloacimonas</taxon>
    </lineage>
</organism>
<dbReference type="InterPro" id="IPR011604">
    <property type="entry name" value="PDDEXK-like_dom_sf"/>
</dbReference>